<dbReference type="InterPro" id="IPR004113">
    <property type="entry name" value="FAD-bd_oxidored_4_C"/>
</dbReference>
<keyword evidence="4" id="KW-0274">FAD</keyword>
<dbReference type="EMBL" id="RCOS01000028">
    <property type="protein sequence ID" value="RSN77734.1"/>
    <property type="molecule type" value="Genomic_DNA"/>
</dbReference>
<proteinExistence type="inferred from homology"/>
<dbReference type="OrthoDB" id="26910at2157"/>
<name>A0A429GV40_9CREN</name>
<accession>A0A429GV40</accession>
<dbReference type="Gene3D" id="3.30.70.2740">
    <property type="match status" value="1"/>
</dbReference>
<dbReference type="PANTHER" id="PTHR11748:SF111">
    <property type="entry name" value="D-LACTATE DEHYDROGENASE, MITOCHONDRIAL-RELATED"/>
    <property type="match status" value="1"/>
</dbReference>
<dbReference type="PANTHER" id="PTHR11748">
    <property type="entry name" value="D-LACTATE DEHYDROGENASE"/>
    <property type="match status" value="1"/>
</dbReference>
<dbReference type="AlphaFoldDB" id="A0A429GV40"/>
<organism evidence="9 10">
    <name type="scientific">Candidatus Methanodesulfokora washburnensis</name>
    <dbReference type="NCBI Taxonomy" id="2478471"/>
    <lineage>
        <taxon>Archaea</taxon>
        <taxon>Thermoproteota</taxon>
        <taxon>Candidatus Korarchaeia</taxon>
        <taxon>Candidatus Korarchaeia incertae sedis</taxon>
        <taxon>Candidatus Methanodesulfokora</taxon>
    </lineage>
</organism>
<dbReference type="EC" id="1.1.2.4" evidence="7"/>
<comment type="cofactor">
    <cofactor evidence="1">
        <name>FAD</name>
        <dbReference type="ChEBI" id="CHEBI:57692"/>
    </cofactor>
</comment>
<gene>
    <name evidence="9" type="ORF">D6D85_02150</name>
</gene>
<dbReference type="FunFam" id="3.30.70.2740:FF:000001">
    <property type="entry name" value="D-lactate dehydrogenase mitochondrial"/>
    <property type="match status" value="1"/>
</dbReference>
<comment type="similarity">
    <text evidence="2">Belongs to the FAD-binding oxidoreductase/transferase type 4 family.</text>
</comment>
<dbReference type="GO" id="GO:1903457">
    <property type="term" value="P:lactate catabolic process"/>
    <property type="evidence" value="ECO:0007669"/>
    <property type="project" value="TreeGrafter"/>
</dbReference>
<evidence type="ECO:0000313" key="9">
    <source>
        <dbReference type="EMBL" id="RSN77734.1"/>
    </source>
</evidence>
<keyword evidence="3" id="KW-0285">Flavoprotein</keyword>
<dbReference type="Gene3D" id="3.30.465.10">
    <property type="match status" value="1"/>
</dbReference>
<dbReference type="PROSITE" id="PS51387">
    <property type="entry name" value="FAD_PCMH"/>
    <property type="match status" value="1"/>
</dbReference>
<dbReference type="Pfam" id="PF01565">
    <property type="entry name" value="FAD_binding_4"/>
    <property type="match status" value="1"/>
</dbReference>
<dbReference type="GO" id="GO:0008720">
    <property type="term" value="F:D-lactate dehydrogenase (NAD+) activity"/>
    <property type="evidence" value="ECO:0007669"/>
    <property type="project" value="TreeGrafter"/>
</dbReference>
<comment type="caution">
    <text evidence="9">The sequence shown here is derived from an EMBL/GenBank/DDBJ whole genome shotgun (WGS) entry which is preliminary data.</text>
</comment>
<feature type="domain" description="FAD-binding PCMH-type" evidence="8">
    <location>
        <begin position="37"/>
        <end position="218"/>
    </location>
</feature>
<evidence type="ECO:0000256" key="3">
    <source>
        <dbReference type="ARBA" id="ARBA00022630"/>
    </source>
</evidence>
<dbReference type="SUPFAM" id="SSF56176">
    <property type="entry name" value="FAD-binding/transporter-associated domain-like"/>
    <property type="match status" value="1"/>
</dbReference>
<keyword evidence="5" id="KW-0809">Transit peptide</keyword>
<keyword evidence="10" id="KW-1185">Reference proteome</keyword>
<evidence type="ECO:0000313" key="10">
    <source>
        <dbReference type="Proteomes" id="UP000277582"/>
    </source>
</evidence>
<dbReference type="Pfam" id="PF02913">
    <property type="entry name" value="FAD-oxidase_C"/>
    <property type="match status" value="1"/>
</dbReference>
<dbReference type="SUPFAM" id="SSF55103">
    <property type="entry name" value="FAD-linked oxidases, C-terminal domain"/>
    <property type="match status" value="1"/>
</dbReference>
<dbReference type="Proteomes" id="UP000277582">
    <property type="component" value="Unassembled WGS sequence"/>
</dbReference>
<dbReference type="FunFam" id="1.10.45.10:FF:000001">
    <property type="entry name" value="D-lactate dehydrogenase mitochondrial"/>
    <property type="match status" value="1"/>
</dbReference>
<sequence length="474" mass="52536">MVERKRIVEDLRKILGRESVEDDELTIKLYSRDAAYIEGSALAVVFPKSTDEVSALLSYAYRRDLKIYPQGSTSELVGSSTPSDDGVILSLSRMNRIKEYSVVDMYAIAEPGVRLVELNEVLAEVGYMFPIDPASVKSATVGGAINSGAGGMMGLRYGTMKDAVLGLEVVLPDEKGTVLRLGGRTTKYRAGYDLIRLIVGSEGTLAVVTEATLKIVPIPENIVSIAAFFPSLDDLVNAVVELKRRGINLYIAEFLDSQTVDAAKVMKPRIQGEGNLLIISVDIAREAADRMLLMLEEIMKENNASAVFKASSMKEAEEMGIFDMRRGFYPASIKIAAERRRDVERRSIFFIEDISVPPSRLAECVKRIRDLAEKHNVNITLGGHIGDGNLHPNVWFEEGDEEGKRRALEFLDELMKLAIELDGTISSEHGIGTTKKEFLLMEMERKEGLKALEIMKEIKRAFDPKGILNPGKLW</sequence>
<dbReference type="InterPro" id="IPR016171">
    <property type="entry name" value="Vanillyl_alc_oxidase_C-sub2"/>
</dbReference>
<dbReference type="InterPro" id="IPR016169">
    <property type="entry name" value="FAD-bd_PCMH_sub2"/>
</dbReference>
<dbReference type="InterPro" id="IPR006094">
    <property type="entry name" value="Oxid_FAD_bind_N"/>
</dbReference>
<evidence type="ECO:0000256" key="5">
    <source>
        <dbReference type="ARBA" id="ARBA00022946"/>
    </source>
</evidence>
<dbReference type="Gene3D" id="1.10.45.10">
    <property type="entry name" value="Vanillyl-alcohol Oxidase, Chain A, domain 4"/>
    <property type="match status" value="1"/>
</dbReference>
<evidence type="ECO:0000256" key="4">
    <source>
        <dbReference type="ARBA" id="ARBA00022827"/>
    </source>
</evidence>
<evidence type="ECO:0000256" key="7">
    <source>
        <dbReference type="ARBA" id="ARBA00038897"/>
    </source>
</evidence>
<evidence type="ECO:0000256" key="1">
    <source>
        <dbReference type="ARBA" id="ARBA00001974"/>
    </source>
</evidence>
<dbReference type="GO" id="GO:0004458">
    <property type="term" value="F:D-lactate dehydrogenase (cytochrome) activity"/>
    <property type="evidence" value="ECO:0007669"/>
    <property type="project" value="UniProtKB-EC"/>
</dbReference>
<dbReference type="RefSeq" id="WP_125670424.1">
    <property type="nucleotide sequence ID" value="NZ_RCOS01000028.1"/>
</dbReference>
<evidence type="ECO:0000256" key="2">
    <source>
        <dbReference type="ARBA" id="ARBA00008000"/>
    </source>
</evidence>
<dbReference type="InterPro" id="IPR016164">
    <property type="entry name" value="FAD-linked_Oxase-like_C"/>
</dbReference>
<dbReference type="GO" id="GO:0071949">
    <property type="term" value="F:FAD binding"/>
    <property type="evidence" value="ECO:0007669"/>
    <property type="project" value="InterPro"/>
</dbReference>
<reference evidence="9 10" key="1">
    <citation type="submission" date="2018-10" db="EMBL/GenBank/DDBJ databases">
        <title>Co-occurring genomic capacity for anaerobic methane metabolism and dissimilatory sulfite reduction discovered in the Korarchaeota.</title>
        <authorList>
            <person name="Mckay L.J."/>
            <person name="Dlakic M."/>
            <person name="Fields M.W."/>
            <person name="Delmont T.O."/>
            <person name="Eren A.M."/>
            <person name="Jay Z.J."/>
            <person name="Klingelsmith K.B."/>
            <person name="Rusch D.B."/>
            <person name="Inskeep W.P."/>
        </authorList>
    </citation>
    <scope>NUCLEOTIDE SEQUENCE [LARGE SCALE GENOMIC DNA]</scope>
    <source>
        <strain evidence="9 10">MDKW</strain>
    </source>
</reference>
<evidence type="ECO:0000259" key="8">
    <source>
        <dbReference type="PROSITE" id="PS51387"/>
    </source>
</evidence>
<evidence type="ECO:0000256" key="6">
    <source>
        <dbReference type="ARBA" id="ARBA00023002"/>
    </source>
</evidence>
<protein>
    <recommendedName>
        <fullName evidence="7">D-lactate dehydrogenase (cytochrome)</fullName>
        <ecNumber evidence="7">1.1.2.4</ecNumber>
    </recommendedName>
</protein>
<keyword evidence="6" id="KW-0560">Oxidoreductase</keyword>
<dbReference type="InterPro" id="IPR036318">
    <property type="entry name" value="FAD-bd_PCMH-like_sf"/>
</dbReference>
<dbReference type="InterPro" id="IPR016166">
    <property type="entry name" value="FAD-bd_PCMH"/>
</dbReference>